<dbReference type="PANTHER" id="PTHR24414">
    <property type="entry name" value="F-BOX/KELCH-REPEAT PROTEIN SKIP4"/>
    <property type="match status" value="1"/>
</dbReference>
<dbReference type="PANTHER" id="PTHR24414:SF178">
    <property type="entry name" value="F-BOX DOMAIN-CONTAINING PROTEIN"/>
    <property type="match status" value="1"/>
</dbReference>
<name>A0ABQ7EIR3_BRACR</name>
<evidence type="ECO:0000313" key="2">
    <source>
        <dbReference type="Proteomes" id="UP000266723"/>
    </source>
</evidence>
<dbReference type="InterPro" id="IPR050354">
    <property type="entry name" value="F-box/kelch-repeat_ARATH"/>
</dbReference>
<dbReference type="SUPFAM" id="SSF117281">
    <property type="entry name" value="Kelch motif"/>
    <property type="match status" value="1"/>
</dbReference>
<gene>
    <name evidence="1" type="ORF">DY000_02027916</name>
</gene>
<organism evidence="1 2">
    <name type="scientific">Brassica cretica</name>
    <name type="common">Mustard</name>
    <dbReference type="NCBI Taxonomy" id="69181"/>
    <lineage>
        <taxon>Eukaryota</taxon>
        <taxon>Viridiplantae</taxon>
        <taxon>Streptophyta</taxon>
        <taxon>Embryophyta</taxon>
        <taxon>Tracheophyta</taxon>
        <taxon>Spermatophyta</taxon>
        <taxon>Magnoliopsida</taxon>
        <taxon>eudicotyledons</taxon>
        <taxon>Gunneridae</taxon>
        <taxon>Pentapetalae</taxon>
        <taxon>rosids</taxon>
        <taxon>malvids</taxon>
        <taxon>Brassicales</taxon>
        <taxon>Brassicaceae</taxon>
        <taxon>Brassiceae</taxon>
        <taxon>Brassica</taxon>
    </lineage>
</organism>
<comment type="caution">
    <text evidence="1">The sequence shown here is derived from an EMBL/GenBank/DDBJ whole genome shotgun (WGS) entry which is preliminary data.</text>
</comment>
<dbReference type="SMART" id="SM00612">
    <property type="entry name" value="Kelch"/>
    <property type="match status" value="1"/>
</dbReference>
<protein>
    <submittedName>
        <fullName evidence="1">Uncharacterized protein</fullName>
    </submittedName>
</protein>
<dbReference type="InterPro" id="IPR015915">
    <property type="entry name" value="Kelch-typ_b-propeller"/>
</dbReference>
<dbReference type="Gene3D" id="2.120.10.80">
    <property type="entry name" value="Kelch-type beta propeller"/>
    <property type="match status" value="1"/>
</dbReference>
<proteinExistence type="predicted"/>
<keyword evidence="2" id="KW-1185">Reference proteome</keyword>
<reference evidence="1 2" key="1">
    <citation type="journal article" date="2020" name="BMC Genomics">
        <title>Intraspecific diversification of the crop wild relative Brassica cretica Lam. using demographic model selection.</title>
        <authorList>
            <person name="Kioukis A."/>
            <person name="Michalopoulou V.A."/>
            <person name="Briers L."/>
            <person name="Pirintsos S."/>
            <person name="Studholme D.J."/>
            <person name="Pavlidis P."/>
            <person name="Sarris P.F."/>
        </authorList>
    </citation>
    <scope>NUCLEOTIDE SEQUENCE [LARGE SCALE GENOMIC DNA]</scope>
    <source>
        <strain evidence="2">cv. PFS-1207/04</strain>
    </source>
</reference>
<dbReference type="Proteomes" id="UP000266723">
    <property type="component" value="Unassembled WGS sequence"/>
</dbReference>
<dbReference type="Pfam" id="PF01344">
    <property type="entry name" value="Kelch_1"/>
    <property type="match status" value="1"/>
</dbReference>
<dbReference type="EMBL" id="QGKV02000299">
    <property type="protein sequence ID" value="KAF3596453.1"/>
    <property type="molecule type" value="Genomic_DNA"/>
</dbReference>
<sequence length="248" mass="27619">MVWRLWIESRDRQQISSGFHKIRSKMGITDTEVYLCLRTPPDANPGWYILRRSSNLIPIAAASSFPSQHLESSAVALGSAIYVIGGRMINGIPTSDVSRLDCRTHTWRRVPSMGVGRASPAAAVVDLCGEWSGENALLLAEGSSQFSWNDNFVPNFLFTIILLKFWRSANRGGSSTMNLIEKQLKRRAKRAVAKILERRVSMVGEASSKTERSLDGIDMRCKVVDFGNACWADKQIAEEIQTRPVQSS</sequence>
<accession>A0ABQ7EIR3</accession>
<dbReference type="InterPro" id="IPR006652">
    <property type="entry name" value="Kelch_1"/>
</dbReference>
<evidence type="ECO:0000313" key="1">
    <source>
        <dbReference type="EMBL" id="KAF3596453.1"/>
    </source>
</evidence>